<keyword evidence="9 12" id="KW-0472">Membrane</keyword>
<dbReference type="GO" id="GO:0016491">
    <property type="term" value="F:oxidoreductase activity"/>
    <property type="evidence" value="ECO:0007669"/>
    <property type="project" value="UniProtKB-KW"/>
</dbReference>
<proteinExistence type="predicted"/>
<dbReference type="PANTHER" id="PTHR35457:SF1">
    <property type="entry name" value="HEME A SYNTHASE"/>
    <property type="match status" value="1"/>
</dbReference>
<evidence type="ECO:0000256" key="7">
    <source>
        <dbReference type="ARBA" id="ARBA00023004"/>
    </source>
</evidence>
<dbReference type="GO" id="GO:0046872">
    <property type="term" value="F:metal ion binding"/>
    <property type="evidence" value="ECO:0007669"/>
    <property type="project" value="UniProtKB-KW"/>
</dbReference>
<comment type="subcellular location">
    <subcellularLocation>
        <location evidence="1">Membrane</location>
        <topology evidence="1">Multi-pass membrane protein</topology>
    </subcellularLocation>
</comment>
<dbReference type="AlphaFoldDB" id="A0A6B8W658"/>
<evidence type="ECO:0000256" key="6">
    <source>
        <dbReference type="ARBA" id="ARBA00023002"/>
    </source>
</evidence>
<feature type="transmembrane region" description="Helical" evidence="12">
    <location>
        <begin position="275"/>
        <end position="294"/>
    </location>
</feature>
<keyword evidence="8" id="KW-0350">Heme biosynthesis</keyword>
<sequence>MIVIVAGSRVRLGAVSTATTPASTENPTPKTPWIPTLRIQRIAAFILLLAQGGITVTGSIVRVTGSGLGCDTWPLCHEGSLVPQAGAAPWIHQAIEFGNRLLTFVVAAAAIAVFFMVLRAKRRTEILVYSIISGLGIVLQAVLGGISVLMDLHWWTVAIHFLPSMVLVWVAALLYTRLPQPDDGAPTKVFPTAIRVLLLISVISLAVVLATGTMVTGAGPHSGDAGVGMEGRLEVDIDLMAHIHGYNMYVYLAFTLIVVGLLYRAKASGAAKQTSWVLIAMILIQGAIGIAQYNLGVPRWSIPVHIAMSSVVVAFSAFLYAHGVVRQGGTEELRTGSPTGDERLRQREVAQANATAA</sequence>
<dbReference type="Proteomes" id="UP000424462">
    <property type="component" value="Chromosome"/>
</dbReference>
<dbReference type="InterPro" id="IPR050450">
    <property type="entry name" value="COX15/CtaA_HemeA_synthase"/>
</dbReference>
<dbReference type="GO" id="GO:0006784">
    <property type="term" value="P:heme A biosynthetic process"/>
    <property type="evidence" value="ECO:0007669"/>
    <property type="project" value="InterPro"/>
</dbReference>
<feature type="transmembrane region" description="Helical" evidence="12">
    <location>
        <begin position="126"/>
        <end position="146"/>
    </location>
</feature>
<evidence type="ECO:0000256" key="8">
    <source>
        <dbReference type="ARBA" id="ARBA00023133"/>
    </source>
</evidence>
<dbReference type="InterPro" id="IPR003780">
    <property type="entry name" value="COX15/CtaA_fam"/>
</dbReference>
<protein>
    <submittedName>
        <fullName evidence="13">Heme A synthase</fullName>
    </submittedName>
</protein>
<feature type="transmembrane region" description="Helical" evidence="12">
    <location>
        <begin position="300"/>
        <end position="321"/>
    </location>
</feature>
<keyword evidence="3 12" id="KW-0812">Transmembrane</keyword>
<evidence type="ECO:0000256" key="9">
    <source>
        <dbReference type="ARBA" id="ARBA00023136"/>
    </source>
</evidence>
<dbReference type="EMBL" id="CP046455">
    <property type="protein sequence ID" value="QGU07467.1"/>
    <property type="molecule type" value="Genomic_DNA"/>
</dbReference>
<organism evidence="13 14">
    <name type="scientific">Corynebacterium occultum</name>
    <dbReference type="NCBI Taxonomy" id="2675219"/>
    <lineage>
        <taxon>Bacteria</taxon>
        <taxon>Bacillati</taxon>
        <taxon>Actinomycetota</taxon>
        <taxon>Actinomycetes</taxon>
        <taxon>Mycobacteriales</taxon>
        <taxon>Corynebacteriaceae</taxon>
        <taxon>Corynebacterium</taxon>
    </lineage>
</organism>
<gene>
    <name evidence="13" type="primary">ctaA</name>
    <name evidence="13" type="ORF">COCCU_07670</name>
</gene>
<keyword evidence="2" id="KW-1003">Cell membrane</keyword>
<accession>A0A6B8W658</accession>
<evidence type="ECO:0000256" key="5">
    <source>
        <dbReference type="ARBA" id="ARBA00022989"/>
    </source>
</evidence>
<evidence type="ECO:0000256" key="1">
    <source>
        <dbReference type="ARBA" id="ARBA00004141"/>
    </source>
</evidence>
<reference evidence="13 14" key="1">
    <citation type="submission" date="2019-11" db="EMBL/GenBank/DDBJ databases">
        <title>Complete genome sequence of Corynebacterium kalinowskii 1959, a novel Corynebacterium species isolated from soil of a small paddock in Vilsendorf, Germany.</title>
        <authorList>
            <person name="Schaffert L."/>
            <person name="Ruwe M."/>
            <person name="Milse J."/>
            <person name="Hanuschka K."/>
            <person name="Ortseifen V."/>
            <person name="Droste J."/>
            <person name="Brandt D."/>
            <person name="Schlueter L."/>
            <person name="Kutter Y."/>
            <person name="Vinke S."/>
            <person name="Viehoefer P."/>
            <person name="Jacob L."/>
            <person name="Luebke N.-C."/>
            <person name="Schulte-Berndt E."/>
            <person name="Hain C."/>
            <person name="Linder M."/>
            <person name="Schmidt P."/>
            <person name="Wollenschlaeger L."/>
            <person name="Luttermann T."/>
            <person name="Thieme E."/>
            <person name="Hassa J."/>
            <person name="Haak M."/>
            <person name="Wittchen M."/>
            <person name="Mentz A."/>
            <person name="Persicke M."/>
            <person name="Busche T."/>
            <person name="Ruckert C."/>
        </authorList>
    </citation>
    <scope>NUCLEOTIDE SEQUENCE [LARGE SCALE GENOMIC DNA]</scope>
    <source>
        <strain evidence="13 14">2039</strain>
    </source>
</reference>
<dbReference type="PANTHER" id="PTHR35457">
    <property type="entry name" value="HEME A SYNTHASE"/>
    <property type="match status" value="1"/>
</dbReference>
<evidence type="ECO:0000313" key="14">
    <source>
        <dbReference type="Proteomes" id="UP000424462"/>
    </source>
</evidence>
<name>A0A6B8W658_9CORY</name>
<evidence type="ECO:0000256" key="4">
    <source>
        <dbReference type="ARBA" id="ARBA00022723"/>
    </source>
</evidence>
<evidence type="ECO:0000256" key="3">
    <source>
        <dbReference type="ARBA" id="ARBA00022692"/>
    </source>
</evidence>
<comment type="pathway">
    <text evidence="11">Porphyrin-containing compound metabolism.</text>
</comment>
<feature type="transmembrane region" description="Helical" evidence="12">
    <location>
        <begin position="196"/>
        <end position="219"/>
    </location>
</feature>
<keyword evidence="6" id="KW-0560">Oxidoreductase</keyword>
<feature type="transmembrane region" description="Helical" evidence="12">
    <location>
        <begin position="239"/>
        <end position="263"/>
    </location>
</feature>
<evidence type="ECO:0000256" key="10">
    <source>
        <dbReference type="ARBA" id="ARBA00023157"/>
    </source>
</evidence>
<evidence type="ECO:0000256" key="11">
    <source>
        <dbReference type="ARBA" id="ARBA00023444"/>
    </source>
</evidence>
<evidence type="ECO:0000256" key="2">
    <source>
        <dbReference type="ARBA" id="ARBA00022475"/>
    </source>
</evidence>
<dbReference type="GO" id="GO:0016020">
    <property type="term" value="C:membrane"/>
    <property type="evidence" value="ECO:0007669"/>
    <property type="project" value="UniProtKB-SubCell"/>
</dbReference>
<keyword evidence="14" id="KW-1185">Reference proteome</keyword>
<feature type="transmembrane region" description="Helical" evidence="12">
    <location>
        <begin position="152"/>
        <end position="175"/>
    </location>
</feature>
<feature type="transmembrane region" description="Helical" evidence="12">
    <location>
        <begin position="101"/>
        <end position="119"/>
    </location>
</feature>
<evidence type="ECO:0000256" key="12">
    <source>
        <dbReference type="SAM" id="Phobius"/>
    </source>
</evidence>
<keyword evidence="5 12" id="KW-1133">Transmembrane helix</keyword>
<keyword evidence="10" id="KW-1015">Disulfide bond</keyword>
<dbReference type="KEGG" id="cok:COCCU_07670"/>
<dbReference type="Pfam" id="PF02628">
    <property type="entry name" value="COX15-CtaA"/>
    <property type="match status" value="1"/>
</dbReference>
<evidence type="ECO:0000313" key="13">
    <source>
        <dbReference type="EMBL" id="QGU07467.1"/>
    </source>
</evidence>
<feature type="transmembrane region" description="Helical" evidence="12">
    <location>
        <begin position="42"/>
        <end position="61"/>
    </location>
</feature>
<keyword evidence="4" id="KW-0479">Metal-binding</keyword>
<keyword evidence="7" id="KW-0408">Iron</keyword>